<dbReference type="PROSITE" id="PS50023">
    <property type="entry name" value="LIM_DOMAIN_2"/>
    <property type="match status" value="1"/>
</dbReference>
<evidence type="ECO:0000313" key="7">
    <source>
        <dbReference type="EMBL" id="KAF2071899.1"/>
    </source>
</evidence>
<dbReference type="Gene3D" id="2.10.110.10">
    <property type="entry name" value="Cysteine Rich Protein"/>
    <property type="match status" value="1"/>
</dbReference>
<dbReference type="PANTHER" id="PTHR24206">
    <property type="entry name" value="OS06G0237300 PROTEIN"/>
    <property type="match status" value="1"/>
</dbReference>
<name>A0A8J4PSW3_9MYCE</name>
<dbReference type="Pfam" id="PF00412">
    <property type="entry name" value="LIM"/>
    <property type="match status" value="1"/>
</dbReference>
<keyword evidence="1 4" id="KW-0479">Metal-binding</keyword>
<evidence type="ECO:0000256" key="1">
    <source>
        <dbReference type="ARBA" id="ARBA00022723"/>
    </source>
</evidence>
<dbReference type="AlphaFoldDB" id="A0A8J4PSW3"/>
<gene>
    <name evidence="7" type="ORF">CYY_006778</name>
</gene>
<dbReference type="OrthoDB" id="1679758at2759"/>
<protein>
    <recommendedName>
        <fullName evidence="6">LIM zinc-binding domain-containing protein</fullName>
    </recommendedName>
</protein>
<dbReference type="GO" id="GO:0046872">
    <property type="term" value="F:metal ion binding"/>
    <property type="evidence" value="ECO:0007669"/>
    <property type="project" value="UniProtKB-KW"/>
</dbReference>
<evidence type="ECO:0000256" key="4">
    <source>
        <dbReference type="PROSITE-ProRule" id="PRU00125"/>
    </source>
</evidence>
<evidence type="ECO:0000313" key="8">
    <source>
        <dbReference type="Proteomes" id="UP000695562"/>
    </source>
</evidence>
<proteinExistence type="predicted"/>
<reference evidence="7" key="1">
    <citation type="submission" date="2020-01" db="EMBL/GenBank/DDBJ databases">
        <title>Development of genomics and gene disruption for Polysphondylium violaceum indicates a role for the polyketide synthase stlB in stalk morphogenesis.</title>
        <authorList>
            <person name="Narita B."/>
            <person name="Kawabe Y."/>
            <person name="Kin K."/>
            <person name="Saito T."/>
            <person name="Gibbs R."/>
            <person name="Kuspa A."/>
            <person name="Muzny D."/>
            <person name="Queller D."/>
            <person name="Richards S."/>
            <person name="Strassman J."/>
            <person name="Sucgang R."/>
            <person name="Worley K."/>
            <person name="Schaap P."/>
        </authorList>
    </citation>
    <scope>NUCLEOTIDE SEQUENCE</scope>
    <source>
        <strain evidence="7">QSvi11</strain>
    </source>
</reference>
<evidence type="ECO:0000259" key="6">
    <source>
        <dbReference type="PROSITE" id="PS50023"/>
    </source>
</evidence>
<organism evidence="7 8">
    <name type="scientific">Polysphondylium violaceum</name>
    <dbReference type="NCBI Taxonomy" id="133409"/>
    <lineage>
        <taxon>Eukaryota</taxon>
        <taxon>Amoebozoa</taxon>
        <taxon>Evosea</taxon>
        <taxon>Eumycetozoa</taxon>
        <taxon>Dictyostelia</taxon>
        <taxon>Dictyosteliales</taxon>
        <taxon>Dictyosteliaceae</taxon>
        <taxon>Polysphondylium</taxon>
    </lineage>
</organism>
<keyword evidence="2 4" id="KW-0862">Zinc</keyword>
<evidence type="ECO:0000256" key="5">
    <source>
        <dbReference type="SAM" id="MobiDB-lite"/>
    </source>
</evidence>
<dbReference type="CDD" id="cd09358">
    <property type="entry name" value="LIM_Mical_like"/>
    <property type="match status" value="1"/>
</dbReference>
<dbReference type="SUPFAM" id="SSF57716">
    <property type="entry name" value="Glucocorticoid receptor-like (DNA-binding domain)"/>
    <property type="match status" value="1"/>
</dbReference>
<sequence length="198" mass="21118">MASLGKCKKCGKTVYGLEGLVVAKNAFHNSCFKCENSGCGWKLNLNNYKSIDDKVYCSNHYPVTGFSVDQRVVGTSKTNDVLMSNQINAPKGSTVNDQIRGDGDKPNIGTDSMNISKATSAPKLDVVNQQIRGDGDKPNIGTDSINISKATSAPKLDVVNQQIRGESKSNVGIDSINISKATSAPKLDVQSGYQKATI</sequence>
<feature type="region of interest" description="Disordered" evidence="5">
    <location>
        <begin position="91"/>
        <end position="110"/>
    </location>
</feature>
<feature type="domain" description="LIM zinc-binding" evidence="6">
    <location>
        <begin position="5"/>
        <end position="67"/>
    </location>
</feature>
<dbReference type="Proteomes" id="UP000695562">
    <property type="component" value="Unassembled WGS sequence"/>
</dbReference>
<accession>A0A8J4PSW3</accession>
<keyword evidence="3 4" id="KW-0440">LIM domain</keyword>
<keyword evidence="8" id="KW-1185">Reference proteome</keyword>
<dbReference type="EMBL" id="AJWJ01000328">
    <property type="protein sequence ID" value="KAF2071899.1"/>
    <property type="molecule type" value="Genomic_DNA"/>
</dbReference>
<dbReference type="InterPro" id="IPR001781">
    <property type="entry name" value="Znf_LIM"/>
</dbReference>
<evidence type="ECO:0000256" key="3">
    <source>
        <dbReference type="ARBA" id="ARBA00023038"/>
    </source>
</evidence>
<evidence type="ECO:0000256" key="2">
    <source>
        <dbReference type="ARBA" id="ARBA00022833"/>
    </source>
</evidence>
<comment type="caution">
    <text evidence="7">The sequence shown here is derived from an EMBL/GenBank/DDBJ whole genome shotgun (WGS) entry which is preliminary data.</text>
</comment>
<dbReference type="SMART" id="SM00132">
    <property type="entry name" value="LIM"/>
    <property type="match status" value="1"/>
</dbReference>